<keyword evidence="7" id="KW-1185">Reference proteome</keyword>
<dbReference type="CDD" id="cd00585">
    <property type="entry name" value="Peptidase_C1B"/>
    <property type="match status" value="1"/>
</dbReference>
<dbReference type="PROSITE" id="PS00639">
    <property type="entry name" value="THIOL_PROTEASE_HIS"/>
    <property type="match status" value="1"/>
</dbReference>
<evidence type="ECO:0000256" key="3">
    <source>
        <dbReference type="ARBA" id="ARBA00022807"/>
    </source>
</evidence>
<dbReference type="GO" id="GO:0070005">
    <property type="term" value="F:cysteine-type aminopeptidase activity"/>
    <property type="evidence" value="ECO:0007669"/>
    <property type="project" value="InterPro"/>
</dbReference>
<dbReference type="PANTHER" id="PTHR10363">
    <property type="entry name" value="BLEOMYCIN HYDROLASE"/>
    <property type="match status" value="1"/>
</dbReference>
<dbReference type="SUPFAM" id="SSF54001">
    <property type="entry name" value="Cysteine proteinases"/>
    <property type="match status" value="1"/>
</dbReference>
<dbReference type="Proteomes" id="UP000520814">
    <property type="component" value="Unassembled WGS sequence"/>
</dbReference>
<dbReference type="PIRSF" id="PIRSF005700">
    <property type="entry name" value="PepC"/>
    <property type="match status" value="1"/>
</dbReference>
<evidence type="ECO:0000256" key="5">
    <source>
        <dbReference type="PIRSR" id="PIRSR005700-1"/>
    </source>
</evidence>
<organism evidence="6 7">
    <name type="scientific">Armatimonas rosea</name>
    <dbReference type="NCBI Taxonomy" id="685828"/>
    <lineage>
        <taxon>Bacteria</taxon>
        <taxon>Bacillati</taxon>
        <taxon>Armatimonadota</taxon>
        <taxon>Armatimonadia</taxon>
        <taxon>Armatimonadales</taxon>
        <taxon>Armatimonadaceae</taxon>
        <taxon>Armatimonas</taxon>
    </lineage>
</organism>
<dbReference type="AlphaFoldDB" id="A0A7W9W6A8"/>
<evidence type="ECO:0000256" key="1">
    <source>
        <dbReference type="ARBA" id="ARBA00022670"/>
    </source>
</evidence>
<comment type="caution">
    <text evidence="6">The sequence shown here is derived from an EMBL/GenBank/DDBJ whole genome shotgun (WGS) entry which is preliminary data.</text>
</comment>
<dbReference type="GO" id="GO:0043418">
    <property type="term" value="P:homocysteine catabolic process"/>
    <property type="evidence" value="ECO:0007669"/>
    <property type="project" value="TreeGrafter"/>
</dbReference>
<dbReference type="InterPro" id="IPR000169">
    <property type="entry name" value="Pept_cys_AS"/>
</dbReference>
<feature type="active site" evidence="5">
    <location>
        <position position="70"/>
    </location>
</feature>
<evidence type="ECO:0000313" key="6">
    <source>
        <dbReference type="EMBL" id="MBB6049845.1"/>
    </source>
</evidence>
<keyword evidence="4" id="KW-0031">Aminopeptidase</keyword>
<dbReference type="InterPro" id="IPR038765">
    <property type="entry name" value="Papain-like_cys_pep_sf"/>
</dbReference>
<dbReference type="Pfam" id="PF03051">
    <property type="entry name" value="Peptidase_C1_2"/>
    <property type="match status" value="1"/>
</dbReference>
<dbReference type="Gene3D" id="3.90.70.10">
    <property type="entry name" value="Cysteine proteinases"/>
    <property type="match status" value="1"/>
</dbReference>
<dbReference type="InterPro" id="IPR004134">
    <property type="entry name" value="Peptidase_C1B"/>
</dbReference>
<keyword evidence="2 4" id="KW-0378">Hydrolase</keyword>
<dbReference type="PROSITE" id="PS00139">
    <property type="entry name" value="THIOL_PROTEASE_CYS"/>
    <property type="match status" value="1"/>
</dbReference>
<gene>
    <name evidence="6" type="ORF">HNQ39_001636</name>
</gene>
<sequence length="447" mass="49990">MQTSLNDEVLASCRATFAADPVARIARNAIAKTPIKGIALNRDAVTRHTHTYSHTVKAGKATAQNASGRCWLFAGLNLFRTQIAEKLKVEEFELSQNYLMFWDKLEKANYFLENILATLDEPVGSRLLDWLCASPLQDGGQWDMFAALVKKYGVVPKEAMPETESSSRSADMNALMTLKLRQAASELRAAHAAGASLTELRVQKDALVPVLYRMLATHLGEPPTEFLWQWRDKDKKFHRDGTLTPQQFLKKYVKLDLDELVCLIHCPQATKSYNTLYTIAYLGNVVGGQPIQYLNVEMPALKAATQAMIQDGKSVWFGCDVGKQMDRDLGLMDLELFEYEPLYGTSLELDKAARLDYGQSLMTHAMVLTGVDIDDSGAPRKWRVENSWGEQGGDKGFMAMTDAWFDEYMYEVAVEKKYLPKELLALLDGPLVPLNPWDPMGSLAASV</sequence>
<dbReference type="GO" id="GO:0005737">
    <property type="term" value="C:cytoplasm"/>
    <property type="evidence" value="ECO:0007669"/>
    <property type="project" value="TreeGrafter"/>
</dbReference>
<dbReference type="GO" id="GO:0009636">
    <property type="term" value="P:response to toxic substance"/>
    <property type="evidence" value="ECO:0007669"/>
    <property type="project" value="TreeGrafter"/>
</dbReference>
<protein>
    <recommendedName>
        <fullName evidence="4">Aminopeptidase</fullName>
    </recommendedName>
</protein>
<comment type="similarity">
    <text evidence="4">Belongs to the peptidase C1 family.</text>
</comment>
<dbReference type="EMBL" id="JACHGW010000002">
    <property type="protein sequence ID" value="MBB6049845.1"/>
    <property type="molecule type" value="Genomic_DNA"/>
</dbReference>
<feature type="active site" evidence="5">
    <location>
        <position position="364"/>
    </location>
</feature>
<dbReference type="RefSeq" id="WP_184193682.1">
    <property type="nucleotide sequence ID" value="NZ_JACHGW010000002.1"/>
</dbReference>
<evidence type="ECO:0000256" key="2">
    <source>
        <dbReference type="ARBA" id="ARBA00022801"/>
    </source>
</evidence>
<evidence type="ECO:0000256" key="4">
    <source>
        <dbReference type="PIRNR" id="PIRNR005700"/>
    </source>
</evidence>
<keyword evidence="1 4" id="KW-0645">Protease</keyword>
<evidence type="ECO:0000313" key="7">
    <source>
        <dbReference type="Proteomes" id="UP000520814"/>
    </source>
</evidence>
<proteinExistence type="inferred from homology"/>
<dbReference type="PANTHER" id="PTHR10363:SF2">
    <property type="entry name" value="BLEOMYCIN HYDROLASE"/>
    <property type="match status" value="1"/>
</dbReference>
<accession>A0A7W9W6A8</accession>
<feature type="active site" evidence="5">
    <location>
        <position position="386"/>
    </location>
</feature>
<dbReference type="GO" id="GO:0006508">
    <property type="term" value="P:proteolysis"/>
    <property type="evidence" value="ECO:0007669"/>
    <property type="project" value="UniProtKB-KW"/>
</dbReference>
<reference evidence="6 7" key="1">
    <citation type="submission" date="2020-08" db="EMBL/GenBank/DDBJ databases">
        <title>Genomic Encyclopedia of Type Strains, Phase IV (KMG-IV): sequencing the most valuable type-strain genomes for metagenomic binning, comparative biology and taxonomic classification.</title>
        <authorList>
            <person name="Goeker M."/>
        </authorList>
    </citation>
    <scope>NUCLEOTIDE SEQUENCE [LARGE SCALE GENOMIC DNA]</scope>
    <source>
        <strain evidence="6 7">DSM 23562</strain>
    </source>
</reference>
<name>A0A7W9W6A8_ARMRO</name>
<keyword evidence="3 4" id="KW-0788">Thiol protease</keyword>
<dbReference type="InterPro" id="IPR025660">
    <property type="entry name" value="Pept_his_AS"/>
</dbReference>